<dbReference type="Pfam" id="PF00237">
    <property type="entry name" value="Ribosomal_L22"/>
    <property type="match status" value="1"/>
</dbReference>
<gene>
    <name evidence="12" type="ORF">NMOB1V02_LOCUS2022</name>
</gene>
<proteinExistence type="inferred from homology"/>
<evidence type="ECO:0000259" key="10">
    <source>
        <dbReference type="Pfam" id="PF01755"/>
    </source>
</evidence>
<dbReference type="NCBIfam" id="TIGR01452">
    <property type="entry name" value="PGP_euk"/>
    <property type="match status" value="1"/>
</dbReference>
<dbReference type="Gene3D" id="3.90.470.10">
    <property type="entry name" value="Ribosomal protein L22/L17"/>
    <property type="match status" value="1"/>
</dbReference>
<dbReference type="NCBIfam" id="TIGR01460">
    <property type="entry name" value="HAD-SF-IIA"/>
    <property type="match status" value="1"/>
</dbReference>
<name>A0A7R9BF95_9CRUS</name>
<dbReference type="InterPro" id="IPR007146">
    <property type="entry name" value="Sas10/Utp3/C1D"/>
</dbReference>
<dbReference type="InterPro" id="IPR006357">
    <property type="entry name" value="HAD-SF_hydro_IIA"/>
</dbReference>
<dbReference type="Pfam" id="PF13344">
    <property type="entry name" value="Hydrolase_6"/>
    <property type="match status" value="1"/>
</dbReference>
<dbReference type="GO" id="GO:0003735">
    <property type="term" value="F:structural constituent of ribosome"/>
    <property type="evidence" value="ECO:0007669"/>
    <property type="project" value="InterPro"/>
</dbReference>
<evidence type="ECO:0000256" key="6">
    <source>
        <dbReference type="ARBA" id="ARBA00023274"/>
    </source>
</evidence>
<dbReference type="Proteomes" id="UP000678499">
    <property type="component" value="Unassembled WGS sequence"/>
</dbReference>
<dbReference type="PROSITE" id="PS51257">
    <property type="entry name" value="PROKAR_LIPOPROTEIN"/>
    <property type="match status" value="1"/>
</dbReference>
<dbReference type="Gene3D" id="3.90.550.10">
    <property type="entry name" value="Spore Coat Polysaccharide Biosynthesis Protein SpsA, Chain A"/>
    <property type="match status" value="1"/>
</dbReference>
<feature type="region of interest" description="Disordered" evidence="8">
    <location>
        <begin position="791"/>
        <end position="823"/>
    </location>
</feature>
<feature type="transmembrane region" description="Helical" evidence="9">
    <location>
        <begin position="866"/>
        <end position="886"/>
    </location>
</feature>
<dbReference type="InterPro" id="IPR006349">
    <property type="entry name" value="PGP_euk"/>
</dbReference>
<evidence type="ECO:0000256" key="7">
    <source>
        <dbReference type="RuleBase" id="RU004005"/>
    </source>
</evidence>
<evidence type="ECO:0000259" key="11">
    <source>
        <dbReference type="Pfam" id="PF14360"/>
    </source>
</evidence>
<evidence type="ECO:0000256" key="2">
    <source>
        <dbReference type="ARBA" id="ARBA00009451"/>
    </source>
</evidence>
<feature type="transmembrane region" description="Helical" evidence="9">
    <location>
        <begin position="911"/>
        <end position="933"/>
    </location>
</feature>
<keyword evidence="9" id="KW-1133">Transmembrane helix</keyword>
<dbReference type="InterPro" id="IPR036394">
    <property type="entry name" value="Ribosomal_uL22_sf"/>
</dbReference>
<dbReference type="EMBL" id="CAJPEX010000216">
    <property type="protein sequence ID" value="CAG0914322.1"/>
    <property type="molecule type" value="Genomic_DNA"/>
</dbReference>
<organism evidence="12">
    <name type="scientific">Notodromas monacha</name>
    <dbReference type="NCBI Taxonomy" id="399045"/>
    <lineage>
        <taxon>Eukaryota</taxon>
        <taxon>Metazoa</taxon>
        <taxon>Ecdysozoa</taxon>
        <taxon>Arthropoda</taxon>
        <taxon>Crustacea</taxon>
        <taxon>Oligostraca</taxon>
        <taxon>Ostracoda</taxon>
        <taxon>Podocopa</taxon>
        <taxon>Podocopida</taxon>
        <taxon>Cypridocopina</taxon>
        <taxon>Cypridoidea</taxon>
        <taxon>Cyprididae</taxon>
        <taxon>Notodromas</taxon>
    </lineage>
</organism>
<evidence type="ECO:0000256" key="9">
    <source>
        <dbReference type="SAM" id="Phobius"/>
    </source>
</evidence>
<keyword evidence="6 7" id="KW-0687">Ribonucleoprotein</keyword>
<accession>A0A7R9BF95</accession>
<dbReference type="GO" id="GO:1990904">
    <property type="term" value="C:ribonucleoprotein complex"/>
    <property type="evidence" value="ECO:0007669"/>
    <property type="project" value="UniProtKB-KW"/>
</dbReference>
<comment type="similarity">
    <text evidence="1">Belongs to the glycosyltransferase 25 family.</text>
</comment>
<dbReference type="InterPro" id="IPR002654">
    <property type="entry name" value="Glyco_trans_25"/>
</dbReference>
<sequence>MRGLSMSSLKGHPALLPLFVCVGVGCAMSALYLTRLGTRSPDVMWNRKGGTARPWEEYASKNYKFMNTREEYKICSQLSLCIASRTYTPTTRYYDIEEDPPGKGPKKWLKHNDEVYPPQAPGEERRPAFVCHMKTNLKYSPWKMWYIASLIRGMSIDEAVKQLSFINKKGAGFIKDTLLEAQDMAVKEHNIEFKSNLWVADSHVTKGVVIKGMRRHARGRFGIVEYFHCHYFVRLEEGPPPVDYFQPKPTGPEMLEEWVADVCAHDGSLEDTVFVVILVRNKETILPYFLTSLDRLDYPKSRMSLWIRSDHCEDQTGYLLQLWINSRSHLYHSVHFRHSASPTSYPDELSAADWSNERFKHLIRLKEEAFLEARRAWADYVWFLDADVLISSPSVLKDLVAAKKPVVSPMLKSFGKYSNFWGAITPDWYYARSDDYMDILDRKKLGIFRVPLVHSCVLIDLRTRDSQKLAYDPEKLTELDIPFDDIIAFAASANQSNVEMFVTNEKQYGVIPLVADTGRSAEEEKDMMLYLKLMLTAITGEALSVSTVFDDESHKYKQQRGLPGIDKTYMINLLKRVERRDRMDYCFRELGIEYEWIEAVDGSTLTSEYLEKESILPFEGFRDPHGLRPITFGEVGCFLSHYEIWSDVVLKKYQMVAVFEDDIHFELSFMTKLQYALWEAKHLNLEWDLMYLGRKILRTNETWVPGSKTFVYPEYTYWTLSYLLTLEGAKKLLAADPLKNLLPVDEFLPIICSSSSSELFQRQPLLANGGYSLLNGSAGGSWIEGDGDTTRINIEDGSDEDASHENPTASLHLERSGTDVEDSGIFTGKKSRDFTGSWNQRDVTKVSLPAPTREEYKFPKDRFKTFVAGMFFVFCGTVNMVSLSIVHDKVPDREKGALPDIVLDNIRVNDWALYVAEYLLMILTYFCILISIFHKHRSITMFVTVLPVASKTYECNEKAAETSARLIFQRTFELLLGLGLSVNGRHKYCGDYIYSGHTMILVLGALVVKEYTPRRWWLLHWITAVWSFSGVVMILYSRGHYTVDVIIAYYITTRLFWTYHTFSNNVLPKWARTSNVPDADTISENLPLVKIPQSPALSRVDVDLEKNWILRHAERANTTGEMHESQSDVVAADLPKLFAIFDDIPNTAEKISANVECFNTTNARITGKYSKGLHFLSLKNALILDYLADVALVMLKKLDGRRLENDCAIDRIVEVRTYLEKMRPIERKMRYQIEKMIKASTTGQVDVNDPLLMKANPANLVSKVQNADMRNDDASDSDTDVEVDSKERNAVKKYVPPKLSAVPFGEPGKGREEKIAERSQKRMLNSAIMQELKAEYSEQPMEVFESGHGVRRSISTATKERIAYEEENFVRLSVSKKDKNVRKRAFSTIGQIGDEVTDFGFGFGSSSGGQGSGKRRKTKVKGGKISKKFKKGVLWKSGGPLPGASEAIRALSSFGKKIIYVTNNCTHTRAHYVKKLESMRFPVAEKSVFTPAYVAANYLKERKHVGKVYCIGTSAISEELEEVSIECFGYGKDDLAATTLEECYAETYHARLEEDVNAVIIGYDPFFSAMKILKAASYAERPGVLLLASCEDHRAPYDMPGKVIPCTGAFVAAVEKVAGRSAVILGKPSVHMYESIKLVHDFDPRRAIMIGDNCMTDVLFGKNCGIDTLLVLTGISTRTELSKYEETGKTDSIPTYYAASLSDVADALSSE</sequence>
<dbReference type="GO" id="GO:0005840">
    <property type="term" value="C:ribosome"/>
    <property type="evidence" value="ECO:0007669"/>
    <property type="project" value="UniProtKB-KW"/>
</dbReference>
<feature type="domain" description="Glycosyl transferase family 25" evidence="10">
    <location>
        <begin position="567"/>
        <end position="747"/>
    </location>
</feature>
<dbReference type="InterPro" id="IPR010530">
    <property type="entry name" value="B12D"/>
</dbReference>
<keyword evidence="13" id="KW-1185">Reference proteome</keyword>
<dbReference type="PANTHER" id="PTHR10730:SF53">
    <property type="entry name" value="GLYCOSYLTRANSFERASE 25 FAMILY MEMBER"/>
    <property type="match status" value="1"/>
</dbReference>
<dbReference type="Pfam" id="PF04000">
    <property type="entry name" value="Sas10_Utp3"/>
    <property type="match status" value="1"/>
</dbReference>
<comment type="similarity">
    <text evidence="2 7">Belongs to the universal ribosomal protein uL22 family.</text>
</comment>
<dbReference type="CDD" id="cd06532">
    <property type="entry name" value="Glyco_transf_25"/>
    <property type="match status" value="1"/>
</dbReference>
<dbReference type="InterPro" id="IPR036412">
    <property type="entry name" value="HAD-like_sf"/>
</dbReference>
<reference evidence="12" key="1">
    <citation type="submission" date="2020-11" db="EMBL/GenBank/DDBJ databases">
        <authorList>
            <person name="Tran Van P."/>
        </authorList>
    </citation>
    <scope>NUCLEOTIDE SEQUENCE</scope>
</reference>
<evidence type="ECO:0000256" key="3">
    <source>
        <dbReference type="ARBA" id="ARBA00022676"/>
    </source>
</evidence>
<dbReference type="Gene3D" id="3.40.50.1000">
    <property type="entry name" value="HAD superfamily/HAD-like"/>
    <property type="match status" value="2"/>
</dbReference>
<dbReference type="EMBL" id="OA882253">
    <property type="protein sequence ID" value="CAD7274170.1"/>
    <property type="molecule type" value="Genomic_DNA"/>
</dbReference>
<dbReference type="Pfam" id="PF01755">
    <property type="entry name" value="Glyco_transf_25"/>
    <property type="match status" value="1"/>
</dbReference>
<dbReference type="OrthoDB" id="47375at2759"/>
<evidence type="ECO:0000256" key="1">
    <source>
        <dbReference type="ARBA" id="ARBA00006721"/>
    </source>
</evidence>
<evidence type="ECO:0000313" key="12">
    <source>
        <dbReference type="EMBL" id="CAD7274170.1"/>
    </source>
</evidence>
<evidence type="ECO:0000256" key="4">
    <source>
        <dbReference type="ARBA" id="ARBA00022679"/>
    </source>
</evidence>
<protein>
    <submittedName>
        <fullName evidence="12">Uncharacterized protein</fullName>
    </submittedName>
</protein>
<feature type="domain" description="Sphingomyelin synthase-like" evidence="11">
    <location>
        <begin position="989"/>
        <end position="1061"/>
    </location>
</feature>
<dbReference type="GO" id="GO:0050211">
    <property type="term" value="F:procollagen galactosyltransferase activity"/>
    <property type="evidence" value="ECO:0007669"/>
    <property type="project" value="TreeGrafter"/>
</dbReference>
<dbReference type="Pfam" id="PF06522">
    <property type="entry name" value="B12D"/>
    <property type="match status" value="1"/>
</dbReference>
<dbReference type="GO" id="GO:0006412">
    <property type="term" value="P:translation"/>
    <property type="evidence" value="ECO:0007669"/>
    <property type="project" value="InterPro"/>
</dbReference>
<evidence type="ECO:0000313" key="13">
    <source>
        <dbReference type="Proteomes" id="UP000678499"/>
    </source>
</evidence>
<dbReference type="InterPro" id="IPR050757">
    <property type="entry name" value="Collagen_mod_GT25"/>
</dbReference>
<dbReference type="InterPro" id="IPR029044">
    <property type="entry name" value="Nucleotide-diphossugar_trans"/>
</dbReference>
<dbReference type="GO" id="GO:0016791">
    <property type="term" value="F:phosphatase activity"/>
    <property type="evidence" value="ECO:0007669"/>
    <property type="project" value="InterPro"/>
</dbReference>
<dbReference type="Pfam" id="PF13242">
    <property type="entry name" value="Hydrolase_like"/>
    <property type="match status" value="1"/>
</dbReference>
<keyword evidence="9" id="KW-0472">Membrane</keyword>
<keyword evidence="5 7" id="KW-0689">Ribosomal protein</keyword>
<dbReference type="CDD" id="cd00336">
    <property type="entry name" value="Ribosomal_L22"/>
    <property type="match status" value="1"/>
</dbReference>
<dbReference type="InterPro" id="IPR025749">
    <property type="entry name" value="Sphingomyelin_synth-like_dom"/>
</dbReference>
<keyword evidence="3" id="KW-0328">Glycosyltransferase</keyword>
<keyword evidence="4" id="KW-0808">Transferase</keyword>
<dbReference type="InterPro" id="IPR023214">
    <property type="entry name" value="HAD_sf"/>
</dbReference>
<dbReference type="InterPro" id="IPR001063">
    <property type="entry name" value="Ribosomal_uL22"/>
</dbReference>
<dbReference type="SUPFAM" id="SSF56784">
    <property type="entry name" value="HAD-like"/>
    <property type="match status" value="1"/>
</dbReference>
<evidence type="ECO:0000256" key="8">
    <source>
        <dbReference type="SAM" id="MobiDB-lite"/>
    </source>
</evidence>
<dbReference type="SUPFAM" id="SSF54843">
    <property type="entry name" value="Ribosomal protein L22"/>
    <property type="match status" value="1"/>
</dbReference>
<feature type="transmembrane region" description="Helical" evidence="9">
    <location>
        <begin position="1016"/>
        <end position="1036"/>
    </location>
</feature>
<dbReference type="Pfam" id="PF14360">
    <property type="entry name" value="PAP2_C"/>
    <property type="match status" value="1"/>
</dbReference>
<dbReference type="SUPFAM" id="SSF53448">
    <property type="entry name" value="Nucleotide-diphospho-sugar transferases"/>
    <property type="match status" value="1"/>
</dbReference>
<evidence type="ECO:0000256" key="5">
    <source>
        <dbReference type="ARBA" id="ARBA00022980"/>
    </source>
</evidence>
<keyword evidence="9" id="KW-0812">Transmembrane</keyword>
<dbReference type="Pfam" id="PF03452">
    <property type="entry name" value="Anp1"/>
    <property type="match status" value="1"/>
</dbReference>
<dbReference type="PANTHER" id="PTHR10730">
    <property type="entry name" value="PROCOLLAGEN-LYSINE,2-OXOGLUTARATE 5-DIOXYGENASE/GLYCOSYLTRANSFERASE 25 FAMILY MEMBER"/>
    <property type="match status" value="1"/>
</dbReference>